<keyword evidence="4 7" id="KW-0133">Cell shape</keyword>
<feature type="chain" id="PRO_5003214838" evidence="9">
    <location>
        <begin position="24"/>
        <end position="221"/>
    </location>
</feature>
<evidence type="ECO:0000256" key="9">
    <source>
        <dbReference type="SAM" id="SignalP"/>
    </source>
</evidence>
<dbReference type="SUPFAM" id="SSF141523">
    <property type="entry name" value="L,D-transpeptidase catalytic domain-like"/>
    <property type="match status" value="1"/>
</dbReference>
<comment type="similarity">
    <text evidence="2">Belongs to the YkuD family.</text>
</comment>
<feature type="domain" description="L,D-TPase catalytic" evidence="10">
    <location>
        <begin position="25"/>
        <end position="138"/>
    </location>
</feature>
<dbReference type="GO" id="GO:0018104">
    <property type="term" value="P:peptidoglycan-protein cross-linking"/>
    <property type="evidence" value="ECO:0007669"/>
    <property type="project" value="TreeGrafter"/>
</dbReference>
<evidence type="ECO:0000256" key="8">
    <source>
        <dbReference type="SAM" id="MobiDB-lite"/>
    </source>
</evidence>
<keyword evidence="12" id="KW-1185">Reference proteome</keyword>
<evidence type="ECO:0000256" key="5">
    <source>
        <dbReference type="ARBA" id="ARBA00022984"/>
    </source>
</evidence>
<dbReference type="GO" id="GO:0071972">
    <property type="term" value="F:peptidoglycan L,D-transpeptidase activity"/>
    <property type="evidence" value="ECO:0007669"/>
    <property type="project" value="TreeGrafter"/>
</dbReference>
<reference evidence="11 12" key="1">
    <citation type="journal article" date="2011" name="Stand. Genomic Sci.">
        <title>Complete genome sequence of Nitratifractor salsuginis type strain (E9I37-1).</title>
        <authorList>
            <person name="Anderson I."/>
            <person name="Sikorski J."/>
            <person name="Zeytun A."/>
            <person name="Nolan M."/>
            <person name="Lapidus A."/>
            <person name="Lucas S."/>
            <person name="Hammon N."/>
            <person name="Deshpande S."/>
            <person name="Cheng J.F."/>
            <person name="Tapia R."/>
            <person name="Han C."/>
            <person name="Goodwin L."/>
            <person name="Pitluck S."/>
            <person name="Liolios K."/>
            <person name="Pagani I."/>
            <person name="Ivanova N."/>
            <person name="Huntemann M."/>
            <person name="Mavromatis K."/>
            <person name="Ovchinikova G."/>
            <person name="Pati A."/>
            <person name="Chen A."/>
            <person name="Palaniappan K."/>
            <person name="Land M."/>
            <person name="Hauser L."/>
            <person name="Brambilla E.M."/>
            <person name="Ngatchou-Djao O.D."/>
            <person name="Rohde M."/>
            <person name="Tindall B.J."/>
            <person name="Goker M."/>
            <person name="Detter J.C."/>
            <person name="Woyke T."/>
            <person name="Bristow J."/>
            <person name="Eisen J.A."/>
            <person name="Markowitz V."/>
            <person name="Hugenholtz P."/>
            <person name="Klenk H.P."/>
            <person name="Kyrpides N.C."/>
        </authorList>
    </citation>
    <scope>NUCLEOTIDE SEQUENCE [LARGE SCALE GENOMIC DNA]</scope>
    <source>
        <strain evidence="12">DSM 16511 / JCM 12458 / E9I37-1</strain>
    </source>
</reference>
<dbReference type="GO" id="GO:0016740">
    <property type="term" value="F:transferase activity"/>
    <property type="evidence" value="ECO:0007669"/>
    <property type="project" value="UniProtKB-KW"/>
</dbReference>
<evidence type="ECO:0000313" key="11">
    <source>
        <dbReference type="EMBL" id="ADV46215.1"/>
    </source>
</evidence>
<feature type="active site" description="Proton donor/acceptor" evidence="7">
    <location>
        <position position="101"/>
    </location>
</feature>
<accession>E6X371</accession>
<dbReference type="STRING" id="749222.Nitsa_0956"/>
<evidence type="ECO:0000313" key="12">
    <source>
        <dbReference type="Proteomes" id="UP000008633"/>
    </source>
</evidence>
<evidence type="ECO:0000256" key="3">
    <source>
        <dbReference type="ARBA" id="ARBA00022679"/>
    </source>
</evidence>
<dbReference type="Gene3D" id="2.40.440.10">
    <property type="entry name" value="L,D-transpeptidase catalytic domain-like"/>
    <property type="match status" value="1"/>
</dbReference>
<gene>
    <name evidence="11" type="ordered locus">Nitsa_0956</name>
</gene>
<dbReference type="eggNOG" id="COG1376">
    <property type="taxonomic scope" value="Bacteria"/>
</dbReference>
<sequence length="221" mass="24793">MKNMKKIVVSVAFALIGVQGAQAGKRIVVDLTHQQACAYQDGDRLFCGDISTGKPGHRTPSGHFRVLEKELRHVSSRYPEPHGGARMDYMLRLTNYGVAMHLGYVPNYPASHGCIRMENGFAQRMFAWANVGTPVVVRGTPPRYVDRPGPRRVARRAVSRKSRTVGNFEGNRPLKFLSSVPGKRESLVSKRDKKELRHSKKKKEVITENRKPMTPLGMLKS</sequence>
<reference evidence="12" key="2">
    <citation type="submission" date="2011-01" db="EMBL/GenBank/DDBJ databases">
        <title>The complete genome of Nitratifractor salsuginis DSM 16511.</title>
        <authorList>
            <consortium name="US DOE Joint Genome Institute (JGI-PGF)"/>
            <person name="Lucas S."/>
            <person name="Copeland A."/>
            <person name="Lapidus A."/>
            <person name="Bruce D."/>
            <person name="Goodwin L."/>
            <person name="Pitluck S."/>
            <person name="Kyrpides N."/>
            <person name="Mavromatis K."/>
            <person name="Ivanova N."/>
            <person name="Mikhailova N."/>
            <person name="Zeytun A."/>
            <person name="Detter J.C."/>
            <person name="Tapia R."/>
            <person name="Han C."/>
            <person name="Land M."/>
            <person name="Hauser L."/>
            <person name="Markowitz V."/>
            <person name="Cheng J.-F."/>
            <person name="Hugenholtz P."/>
            <person name="Woyke T."/>
            <person name="Wu D."/>
            <person name="Tindall B."/>
            <person name="Schuetze A."/>
            <person name="Brambilla E."/>
            <person name="Klenk H.-P."/>
            <person name="Eisen J.A."/>
        </authorList>
    </citation>
    <scope>NUCLEOTIDE SEQUENCE [LARGE SCALE GENOMIC DNA]</scope>
    <source>
        <strain evidence="12">DSM 16511 / JCM 12458 / E9I37-1</strain>
    </source>
</reference>
<evidence type="ECO:0000256" key="4">
    <source>
        <dbReference type="ARBA" id="ARBA00022960"/>
    </source>
</evidence>
<dbReference type="KEGG" id="nsa:Nitsa_0956"/>
<protein>
    <submittedName>
        <fullName evidence="11">ErfK/YbiS/YcfS/YnhG family protein</fullName>
    </submittedName>
</protein>
<dbReference type="PANTHER" id="PTHR30582">
    <property type="entry name" value="L,D-TRANSPEPTIDASE"/>
    <property type="match status" value="1"/>
</dbReference>
<feature type="active site" description="Nucleophile" evidence="7">
    <location>
        <position position="114"/>
    </location>
</feature>
<keyword evidence="9" id="KW-0732">Signal</keyword>
<dbReference type="UniPathway" id="UPA00219"/>
<name>E6X371_NITSE</name>
<dbReference type="PANTHER" id="PTHR30582:SF2">
    <property type="entry name" value="L,D-TRANSPEPTIDASE YCIB-RELATED"/>
    <property type="match status" value="1"/>
</dbReference>
<dbReference type="PROSITE" id="PS52029">
    <property type="entry name" value="LD_TPASE"/>
    <property type="match status" value="1"/>
</dbReference>
<dbReference type="HOGENOM" id="CLU_1249529_0_0_7"/>
<keyword evidence="5 7" id="KW-0573">Peptidoglycan synthesis</keyword>
<dbReference type="GO" id="GO:0005576">
    <property type="term" value="C:extracellular region"/>
    <property type="evidence" value="ECO:0007669"/>
    <property type="project" value="TreeGrafter"/>
</dbReference>
<keyword evidence="6 7" id="KW-0961">Cell wall biogenesis/degradation</keyword>
<dbReference type="CDD" id="cd16913">
    <property type="entry name" value="YkuD_like"/>
    <property type="match status" value="1"/>
</dbReference>
<feature type="signal peptide" evidence="9">
    <location>
        <begin position="1"/>
        <end position="23"/>
    </location>
</feature>
<proteinExistence type="inferred from homology"/>
<dbReference type="GO" id="GO:0008360">
    <property type="term" value="P:regulation of cell shape"/>
    <property type="evidence" value="ECO:0007669"/>
    <property type="project" value="UniProtKB-UniRule"/>
</dbReference>
<feature type="compositionally biased region" description="Basic and acidic residues" evidence="8">
    <location>
        <begin position="182"/>
        <end position="195"/>
    </location>
</feature>
<evidence type="ECO:0000256" key="6">
    <source>
        <dbReference type="ARBA" id="ARBA00023316"/>
    </source>
</evidence>
<feature type="region of interest" description="Disordered" evidence="8">
    <location>
        <begin position="180"/>
        <end position="221"/>
    </location>
</feature>
<evidence type="ECO:0000256" key="7">
    <source>
        <dbReference type="PROSITE-ProRule" id="PRU01373"/>
    </source>
</evidence>
<keyword evidence="3" id="KW-0808">Transferase</keyword>
<dbReference type="AlphaFoldDB" id="E6X371"/>
<dbReference type="EMBL" id="CP002452">
    <property type="protein sequence ID" value="ADV46215.1"/>
    <property type="molecule type" value="Genomic_DNA"/>
</dbReference>
<organism evidence="11 12">
    <name type="scientific">Nitratifractor salsuginis (strain DSM 16511 / JCM 12458 / E9I37-1)</name>
    <dbReference type="NCBI Taxonomy" id="749222"/>
    <lineage>
        <taxon>Bacteria</taxon>
        <taxon>Pseudomonadati</taxon>
        <taxon>Campylobacterota</taxon>
        <taxon>Epsilonproteobacteria</taxon>
        <taxon>Campylobacterales</taxon>
        <taxon>Sulfurovaceae</taxon>
        <taxon>Nitratifractor</taxon>
    </lineage>
</organism>
<comment type="pathway">
    <text evidence="1 7">Cell wall biogenesis; peptidoglycan biosynthesis.</text>
</comment>
<evidence type="ECO:0000256" key="1">
    <source>
        <dbReference type="ARBA" id="ARBA00004752"/>
    </source>
</evidence>
<dbReference type="InterPro" id="IPR038063">
    <property type="entry name" value="Transpep_catalytic_dom"/>
</dbReference>
<evidence type="ECO:0000256" key="2">
    <source>
        <dbReference type="ARBA" id="ARBA00005992"/>
    </source>
</evidence>
<dbReference type="GO" id="GO:0071555">
    <property type="term" value="P:cell wall organization"/>
    <property type="evidence" value="ECO:0007669"/>
    <property type="project" value="UniProtKB-UniRule"/>
</dbReference>
<dbReference type="InterPro" id="IPR005490">
    <property type="entry name" value="LD_TPept_cat_dom"/>
</dbReference>
<dbReference type="Pfam" id="PF03734">
    <property type="entry name" value="YkuD"/>
    <property type="match status" value="1"/>
</dbReference>
<dbReference type="Proteomes" id="UP000008633">
    <property type="component" value="Chromosome"/>
</dbReference>
<dbReference type="InterPro" id="IPR050979">
    <property type="entry name" value="LD-transpeptidase"/>
</dbReference>
<evidence type="ECO:0000259" key="10">
    <source>
        <dbReference type="PROSITE" id="PS52029"/>
    </source>
</evidence>